<evidence type="ECO:0000256" key="1">
    <source>
        <dbReference type="ARBA" id="ARBA00004141"/>
    </source>
</evidence>
<dbReference type="SUPFAM" id="SSF103473">
    <property type="entry name" value="MFS general substrate transporter"/>
    <property type="match status" value="1"/>
</dbReference>
<dbReference type="RefSeq" id="XP_040694330.1">
    <property type="nucleotide sequence ID" value="XM_040832392.1"/>
</dbReference>
<dbReference type="GO" id="GO:0022857">
    <property type="term" value="F:transmembrane transporter activity"/>
    <property type="evidence" value="ECO:0007669"/>
    <property type="project" value="InterPro"/>
</dbReference>
<evidence type="ECO:0000259" key="8">
    <source>
        <dbReference type="PROSITE" id="PS50850"/>
    </source>
</evidence>
<dbReference type="GO" id="GO:0016020">
    <property type="term" value="C:membrane"/>
    <property type="evidence" value="ECO:0007669"/>
    <property type="project" value="UniProtKB-SubCell"/>
</dbReference>
<feature type="transmembrane region" description="Helical" evidence="7">
    <location>
        <begin position="93"/>
        <end position="115"/>
    </location>
</feature>
<dbReference type="InterPro" id="IPR036259">
    <property type="entry name" value="MFS_trans_sf"/>
</dbReference>
<dbReference type="PROSITE" id="PS50850">
    <property type="entry name" value="MFS"/>
    <property type="match status" value="1"/>
</dbReference>
<organism evidence="9 10">
    <name type="scientific">Aspergillus wentii DTO 134E9</name>
    <dbReference type="NCBI Taxonomy" id="1073089"/>
    <lineage>
        <taxon>Eukaryota</taxon>
        <taxon>Fungi</taxon>
        <taxon>Dikarya</taxon>
        <taxon>Ascomycota</taxon>
        <taxon>Pezizomycotina</taxon>
        <taxon>Eurotiomycetes</taxon>
        <taxon>Eurotiomycetidae</taxon>
        <taxon>Eurotiales</taxon>
        <taxon>Aspergillaceae</taxon>
        <taxon>Aspergillus</taxon>
        <taxon>Aspergillus subgen. Cremei</taxon>
    </lineage>
</organism>
<feature type="transmembrane region" description="Helical" evidence="7">
    <location>
        <begin position="356"/>
        <end position="375"/>
    </location>
</feature>
<dbReference type="InterPro" id="IPR001958">
    <property type="entry name" value="Tet-R_TetA/multi-R_MdtG-like"/>
</dbReference>
<keyword evidence="5 7" id="KW-1133">Transmembrane helix</keyword>
<evidence type="ECO:0000313" key="9">
    <source>
        <dbReference type="EMBL" id="OJJ40654.1"/>
    </source>
</evidence>
<keyword evidence="10" id="KW-1185">Reference proteome</keyword>
<dbReference type="EMBL" id="KV878209">
    <property type="protein sequence ID" value="OJJ40654.1"/>
    <property type="molecule type" value="Genomic_DNA"/>
</dbReference>
<feature type="transmembrane region" description="Helical" evidence="7">
    <location>
        <begin position="277"/>
        <end position="296"/>
    </location>
</feature>
<comment type="similarity">
    <text evidence="2">Belongs to the major facilitator superfamily. Vesicular transporter family.</text>
</comment>
<proteinExistence type="inferred from homology"/>
<feature type="transmembrane region" description="Helical" evidence="7">
    <location>
        <begin position="70"/>
        <end position="87"/>
    </location>
</feature>
<dbReference type="AlphaFoldDB" id="A0A1L9S0G8"/>
<dbReference type="OrthoDB" id="5086884at2759"/>
<evidence type="ECO:0000256" key="2">
    <source>
        <dbReference type="ARBA" id="ARBA00006829"/>
    </source>
</evidence>
<name>A0A1L9S0G8_ASPWE</name>
<dbReference type="PANTHER" id="PTHR23506:SF23">
    <property type="entry name" value="GH10249P"/>
    <property type="match status" value="1"/>
</dbReference>
<keyword evidence="6 7" id="KW-0472">Membrane</keyword>
<evidence type="ECO:0000256" key="6">
    <source>
        <dbReference type="ARBA" id="ARBA00023136"/>
    </source>
</evidence>
<feature type="domain" description="Major facilitator superfamily (MFS) profile" evidence="8">
    <location>
        <begin position="1"/>
        <end position="406"/>
    </location>
</feature>
<dbReference type="GeneID" id="63748240"/>
<dbReference type="CDD" id="cd17325">
    <property type="entry name" value="MFS_MdtG_SLC18_like"/>
    <property type="match status" value="1"/>
</dbReference>
<evidence type="ECO:0000313" key="10">
    <source>
        <dbReference type="Proteomes" id="UP000184383"/>
    </source>
</evidence>
<evidence type="ECO:0000256" key="3">
    <source>
        <dbReference type="ARBA" id="ARBA00022448"/>
    </source>
</evidence>
<dbReference type="Gene3D" id="1.20.1250.20">
    <property type="entry name" value="MFS general substrate transporter like domains"/>
    <property type="match status" value="1"/>
</dbReference>
<protein>
    <recommendedName>
        <fullName evidence="8">Major facilitator superfamily (MFS) profile domain-containing protein</fullName>
    </recommendedName>
</protein>
<dbReference type="VEuPathDB" id="FungiDB:ASPWEDRAFT_22816"/>
<feature type="transmembrane region" description="Helical" evidence="7">
    <location>
        <begin position="155"/>
        <end position="176"/>
    </location>
</feature>
<feature type="transmembrane region" description="Helical" evidence="7">
    <location>
        <begin position="9"/>
        <end position="27"/>
    </location>
</feature>
<feature type="transmembrane region" description="Helical" evidence="7">
    <location>
        <begin position="308"/>
        <end position="328"/>
    </location>
</feature>
<dbReference type="InterPro" id="IPR050930">
    <property type="entry name" value="MFS_Vesicular_Transporter"/>
</dbReference>
<feature type="transmembrane region" description="Helical" evidence="7">
    <location>
        <begin position="127"/>
        <end position="149"/>
    </location>
</feature>
<evidence type="ECO:0000256" key="5">
    <source>
        <dbReference type="ARBA" id="ARBA00022989"/>
    </source>
</evidence>
<feature type="transmembrane region" description="Helical" evidence="7">
    <location>
        <begin position="245"/>
        <end position="265"/>
    </location>
</feature>
<dbReference type="STRING" id="1073089.A0A1L9S0G8"/>
<sequence>MCFAMFTDTFIYGMIVPILPYLLLQGGEMSDDDVQKWTSILLATYGAAILIGSPLIGMVSDRIQSRRSPLLIGFVTIALSTSFFLFARSPVVLVLARFFQGLSGAIIGVLGLAMIADTAPPDKVGGYMAVGSLSFAWGMLSGPAIGGALFDKLGIFGAFGVPIMMLVIDIILRILIIEKKDGKEQPQSQPDEEAPLLRHESSQESLSLKNFFHPRLMTAVIMEVIVSSILTGFETTLPLFTRETYGWSSTGAGLVFLPLTIPSFLSIPLSKHARRYGCRKVVAIELILSFFPIVALRFTEPDSPHNQILFMALLTLIGFFMTTAQAFVMTEVSDAIREIEVLLGVQSGKSSGMGTGYAFCNMAMATGQFIGPVLAGSTKLGLGWGMMAFILGGINCAVGLLSLVLV</sequence>
<keyword evidence="4 7" id="KW-0812">Transmembrane</keyword>
<feature type="transmembrane region" description="Helical" evidence="7">
    <location>
        <begin position="381"/>
        <end position="405"/>
    </location>
</feature>
<dbReference type="PANTHER" id="PTHR23506">
    <property type="entry name" value="GH10249P"/>
    <property type="match status" value="1"/>
</dbReference>
<feature type="transmembrane region" description="Helical" evidence="7">
    <location>
        <begin position="39"/>
        <end position="58"/>
    </location>
</feature>
<comment type="subcellular location">
    <subcellularLocation>
        <location evidence="1">Membrane</location>
        <topology evidence="1">Multi-pass membrane protein</topology>
    </subcellularLocation>
</comment>
<evidence type="ECO:0000256" key="7">
    <source>
        <dbReference type="SAM" id="Phobius"/>
    </source>
</evidence>
<accession>A0A1L9S0G8</accession>
<dbReference type="Pfam" id="PF07690">
    <property type="entry name" value="MFS_1"/>
    <property type="match status" value="1"/>
</dbReference>
<gene>
    <name evidence="9" type="ORF">ASPWEDRAFT_22816</name>
</gene>
<keyword evidence="3" id="KW-0813">Transport</keyword>
<evidence type="ECO:0000256" key="4">
    <source>
        <dbReference type="ARBA" id="ARBA00022692"/>
    </source>
</evidence>
<dbReference type="InterPro" id="IPR020846">
    <property type="entry name" value="MFS_dom"/>
</dbReference>
<reference evidence="10" key="1">
    <citation type="journal article" date="2017" name="Genome Biol.">
        <title>Comparative genomics reveals high biological diversity and specific adaptations in the industrially and medically important fungal genus Aspergillus.</title>
        <authorList>
            <person name="de Vries R.P."/>
            <person name="Riley R."/>
            <person name="Wiebenga A."/>
            <person name="Aguilar-Osorio G."/>
            <person name="Amillis S."/>
            <person name="Uchima C.A."/>
            <person name="Anderluh G."/>
            <person name="Asadollahi M."/>
            <person name="Askin M."/>
            <person name="Barry K."/>
            <person name="Battaglia E."/>
            <person name="Bayram O."/>
            <person name="Benocci T."/>
            <person name="Braus-Stromeyer S.A."/>
            <person name="Caldana C."/>
            <person name="Canovas D."/>
            <person name="Cerqueira G.C."/>
            <person name="Chen F."/>
            <person name="Chen W."/>
            <person name="Choi C."/>
            <person name="Clum A."/>
            <person name="Dos Santos R.A."/>
            <person name="Damasio A.R."/>
            <person name="Diallinas G."/>
            <person name="Emri T."/>
            <person name="Fekete E."/>
            <person name="Flipphi M."/>
            <person name="Freyberg S."/>
            <person name="Gallo A."/>
            <person name="Gournas C."/>
            <person name="Habgood R."/>
            <person name="Hainaut M."/>
            <person name="Harispe M.L."/>
            <person name="Henrissat B."/>
            <person name="Hilden K.S."/>
            <person name="Hope R."/>
            <person name="Hossain A."/>
            <person name="Karabika E."/>
            <person name="Karaffa L."/>
            <person name="Karanyi Z."/>
            <person name="Krasevec N."/>
            <person name="Kuo A."/>
            <person name="Kusch H."/>
            <person name="LaButti K."/>
            <person name="Lagendijk E.L."/>
            <person name="Lapidus A."/>
            <person name="Levasseur A."/>
            <person name="Lindquist E."/>
            <person name="Lipzen A."/>
            <person name="Logrieco A.F."/>
            <person name="MacCabe A."/>
            <person name="Maekelae M.R."/>
            <person name="Malavazi I."/>
            <person name="Melin P."/>
            <person name="Meyer V."/>
            <person name="Mielnichuk N."/>
            <person name="Miskei M."/>
            <person name="Molnar A.P."/>
            <person name="Mule G."/>
            <person name="Ngan C.Y."/>
            <person name="Orejas M."/>
            <person name="Orosz E."/>
            <person name="Ouedraogo J.P."/>
            <person name="Overkamp K.M."/>
            <person name="Park H.-S."/>
            <person name="Perrone G."/>
            <person name="Piumi F."/>
            <person name="Punt P.J."/>
            <person name="Ram A.F."/>
            <person name="Ramon A."/>
            <person name="Rauscher S."/>
            <person name="Record E."/>
            <person name="Riano-Pachon D.M."/>
            <person name="Robert V."/>
            <person name="Roehrig J."/>
            <person name="Ruller R."/>
            <person name="Salamov A."/>
            <person name="Salih N.S."/>
            <person name="Samson R.A."/>
            <person name="Sandor E."/>
            <person name="Sanguinetti M."/>
            <person name="Schuetze T."/>
            <person name="Sepcic K."/>
            <person name="Shelest E."/>
            <person name="Sherlock G."/>
            <person name="Sophianopoulou V."/>
            <person name="Squina F.M."/>
            <person name="Sun H."/>
            <person name="Susca A."/>
            <person name="Todd R.B."/>
            <person name="Tsang A."/>
            <person name="Unkles S.E."/>
            <person name="van de Wiele N."/>
            <person name="van Rossen-Uffink D."/>
            <person name="Oliveira J.V."/>
            <person name="Vesth T.C."/>
            <person name="Visser J."/>
            <person name="Yu J.-H."/>
            <person name="Zhou M."/>
            <person name="Andersen M.R."/>
            <person name="Archer D.B."/>
            <person name="Baker S.E."/>
            <person name="Benoit I."/>
            <person name="Brakhage A.A."/>
            <person name="Braus G.H."/>
            <person name="Fischer R."/>
            <person name="Frisvad J.C."/>
            <person name="Goldman G.H."/>
            <person name="Houbraken J."/>
            <person name="Oakley B."/>
            <person name="Pocsi I."/>
            <person name="Scazzocchio C."/>
            <person name="Seiboth B."/>
            <person name="vanKuyk P.A."/>
            <person name="Wortman J."/>
            <person name="Dyer P.S."/>
            <person name="Grigoriev I.V."/>
        </authorList>
    </citation>
    <scope>NUCLEOTIDE SEQUENCE [LARGE SCALE GENOMIC DNA]</scope>
    <source>
        <strain evidence="10">DTO 134E9</strain>
    </source>
</reference>
<dbReference type="InterPro" id="IPR011701">
    <property type="entry name" value="MFS"/>
</dbReference>
<dbReference type="PRINTS" id="PR01035">
    <property type="entry name" value="TCRTETA"/>
</dbReference>
<dbReference type="Proteomes" id="UP000184383">
    <property type="component" value="Unassembled WGS sequence"/>
</dbReference>